<proteinExistence type="inferred from homology"/>
<name>A0ABW3VDM0_9PSEU</name>
<sequence>MTLPAFLGLPPRSVKPRSVGVTHVIDQGAGTAATADLLASAAGHIDIWKVGWGTAYVDSALGPKLALLDAHDVAACLGGTMLEIAWAQGAAEACLEWAGEVGFRYIEVSRGTVAMSLPEKRALIRRAARDFTVLAEVGAKSPGERNAARHWPSECLSDLDAGARLVVTEGRQSGTVGTFDESGRVRPDVVEAVVAATGVERVIFEAPRAAQQAWFVRRFGPDVNLGNVALADVLSVETLRLGLRSDTAAVTRREHLEAELA</sequence>
<dbReference type="GO" id="GO:0043817">
    <property type="term" value="F:phosphosulfolactate synthase activity"/>
    <property type="evidence" value="ECO:0007669"/>
    <property type="project" value="UniProtKB-EC"/>
</dbReference>
<dbReference type="RefSeq" id="WP_013678275.1">
    <property type="nucleotide sequence ID" value="NZ_BAABKS010000060.1"/>
</dbReference>
<dbReference type="InterPro" id="IPR013785">
    <property type="entry name" value="Aldolase_TIM"/>
</dbReference>
<evidence type="ECO:0000256" key="1">
    <source>
        <dbReference type="ARBA" id="ARBA00010424"/>
    </source>
</evidence>
<accession>A0ABW3VDM0</accession>
<organism evidence="2 3">
    <name type="scientific">Pseudonocardia benzenivorans</name>
    <dbReference type="NCBI Taxonomy" id="228005"/>
    <lineage>
        <taxon>Bacteria</taxon>
        <taxon>Bacillati</taxon>
        <taxon>Actinomycetota</taxon>
        <taxon>Actinomycetes</taxon>
        <taxon>Pseudonocardiales</taxon>
        <taxon>Pseudonocardiaceae</taxon>
        <taxon>Pseudonocardia</taxon>
    </lineage>
</organism>
<keyword evidence="3" id="KW-1185">Reference proteome</keyword>
<comment type="similarity">
    <text evidence="1">Belongs to the phosphosulfolactate synthase family.</text>
</comment>
<evidence type="ECO:0000313" key="3">
    <source>
        <dbReference type="Proteomes" id="UP001597182"/>
    </source>
</evidence>
<dbReference type="Pfam" id="PF02679">
    <property type="entry name" value="ComA"/>
    <property type="match status" value="1"/>
</dbReference>
<gene>
    <name evidence="2" type="ORF">ACFQ34_07775</name>
</gene>
<evidence type="ECO:0000313" key="2">
    <source>
        <dbReference type="EMBL" id="MFD1233177.1"/>
    </source>
</evidence>
<keyword evidence="2" id="KW-0456">Lyase</keyword>
<dbReference type="InterPro" id="IPR003830">
    <property type="entry name" value="ComA_synth"/>
</dbReference>
<dbReference type="EMBL" id="JBHTMB010000052">
    <property type="protein sequence ID" value="MFD1233177.1"/>
    <property type="molecule type" value="Genomic_DNA"/>
</dbReference>
<comment type="caution">
    <text evidence="2">The sequence shown here is derived from an EMBL/GenBank/DDBJ whole genome shotgun (WGS) entry which is preliminary data.</text>
</comment>
<dbReference type="Gene3D" id="3.20.20.70">
    <property type="entry name" value="Aldolase class I"/>
    <property type="match status" value="1"/>
</dbReference>
<dbReference type="PANTHER" id="PTHR48413:SF1">
    <property type="entry name" value="PROTEIN HEAT-STRESS-ASSOCIATED 32"/>
    <property type="match status" value="1"/>
</dbReference>
<dbReference type="EC" id="4.4.1.19" evidence="2"/>
<dbReference type="SUPFAM" id="SSF102110">
    <property type="entry name" value="(2r)-phospho-3-sulfolactate synthase ComA"/>
    <property type="match status" value="1"/>
</dbReference>
<dbReference type="InterPro" id="IPR036112">
    <property type="entry name" value="ComA_synth_sf"/>
</dbReference>
<reference evidence="3" key="1">
    <citation type="journal article" date="2019" name="Int. J. Syst. Evol. Microbiol.">
        <title>The Global Catalogue of Microorganisms (GCM) 10K type strain sequencing project: providing services to taxonomists for standard genome sequencing and annotation.</title>
        <authorList>
            <consortium name="The Broad Institute Genomics Platform"/>
            <consortium name="The Broad Institute Genome Sequencing Center for Infectious Disease"/>
            <person name="Wu L."/>
            <person name="Ma J."/>
        </authorList>
    </citation>
    <scope>NUCLEOTIDE SEQUENCE [LARGE SCALE GENOMIC DNA]</scope>
    <source>
        <strain evidence="3">CCUG 49018</strain>
    </source>
</reference>
<protein>
    <submittedName>
        <fullName evidence="2">Phosphosulfolactate synthase</fullName>
        <ecNumber evidence="2">4.4.1.19</ecNumber>
    </submittedName>
</protein>
<dbReference type="Proteomes" id="UP001597182">
    <property type="component" value="Unassembled WGS sequence"/>
</dbReference>
<dbReference type="PANTHER" id="PTHR48413">
    <property type="match status" value="1"/>
</dbReference>